<accession>A0ABW5ESG4</accession>
<name>A0ABW5ESG4_9BURK</name>
<feature type="transmembrane region" description="Helical" evidence="1">
    <location>
        <begin position="300"/>
        <end position="318"/>
    </location>
</feature>
<proteinExistence type="predicted"/>
<keyword evidence="3" id="KW-1185">Reference proteome</keyword>
<evidence type="ECO:0000313" key="3">
    <source>
        <dbReference type="Proteomes" id="UP001597287"/>
    </source>
</evidence>
<evidence type="ECO:0000313" key="2">
    <source>
        <dbReference type="EMBL" id="MFD2320578.1"/>
    </source>
</evidence>
<protein>
    <submittedName>
        <fullName evidence="2">Sulfate/molybdate transporter</fullName>
    </submittedName>
</protein>
<feature type="transmembrane region" description="Helical" evidence="1">
    <location>
        <begin position="155"/>
        <end position="188"/>
    </location>
</feature>
<feature type="transmembrane region" description="Helical" evidence="1">
    <location>
        <begin position="24"/>
        <end position="44"/>
    </location>
</feature>
<dbReference type="InterPro" id="IPR031563">
    <property type="entry name" value="MOT1/MOT2"/>
</dbReference>
<evidence type="ECO:0000256" key="1">
    <source>
        <dbReference type="SAM" id="Phobius"/>
    </source>
</evidence>
<keyword evidence="1" id="KW-0812">Transmembrane</keyword>
<dbReference type="Proteomes" id="UP001597287">
    <property type="component" value="Unassembled WGS sequence"/>
</dbReference>
<reference evidence="3" key="1">
    <citation type="journal article" date="2019" name="Int. J. Syst. Evol. Microbiol.">
        <title>The Global Catalogue of Microorganisms (GCM) 10K type strain sequencing project: providing services to taxonomists for standard genome sequencing and annotation.</title>
        <authorList>
            <consortium name="The Broad Institute Genomics Platform"/>
            <consortium name="The Broad Institute Genome Sequencing Center for Infectious Disease"/>
            <person name="Wu L."/>
            <person name="Ma J."/>
        </authorList>
    </citation>
    <scope>NUCLEOTIDE SEQUENCE [LARGE SCALE GENOMIC DNA]</scope>
    <source>
        <strain evidence="3">CCUG 62793</strain>
    </source>
</reference>
<feature type="transmembrane region" description="Helical" evidence="1">
    <location>
        <begin position="88"/>
        <end position="112"/>
    </location>
</feature>
<dbReference type="EMBL" id="JBHUIG010000019">
    <property type="protein sequence ID" value="MFD2320578.1"/>
    <property type="molecule type" value="Genomic_DNA"/>
</dbReference>
<feature type="transmembrane region" description="Helical" evidence="1">
    <location>
        <begin position="324"/>
        <end position="344"/>
    </location>
</feature>
<keyword evidence="1" id="KW-0472">Membrane</keyword>
<feature type="transmembrane region" description="Helical" evidence="1">
    <location>
        <begin position="124"/>
        <end position="143"/>
    </location>
</feature>
<dbReference type="PANTHER" id="PTHR31970">
    <property type="match status" value="1"/>
</dbReference>
<feature type="transmembrane region" description="Helical" evidence="1">
    <location>
        <begin position="50"/>
        <end position="67"/>
    </location>
</feature>
<keyword evidence="1" id="KW-1133">Transmembrane helix</keyword>
<comment type="caution">
    <text evidence="2">The sequence shown here is derived from an EMBL/GenBank/DDBJ whole genome shotgun (WGS) entry which is preliminary data.</text>
</comment>
<gene>
    <name evidence="2" type="ORF">ACFSPV_17900</name>
</gene>
<feature type="transmembrane region" description="Helical" evidence="1">
    <location>
        <begin position="356"/>
        <end position="379"/>
    </location>
</feature>
<sequence length="390" mass="40447">MEPELHRTAASPSQAGNRYDRMEWAGAFGDLGTLVPFVAAYIGVLKLDPFGVLFAFGVSMVACGLYYKTPFPVQPMKAIGAVASIQAVQTAVVTPAAVYTAALATGVFWLALGVSGWMGRIARLVPPAVVIGVVLGLGFGFMLQGIKMMQSDWIIALIGMVGTLLLMGNRTVPAMFVLLVFGAAVGAAQNPELISRIGHAGIGFRPPSFALANVTWNQLFVGVVLLALPQIPLTLGNAVIAITDENNRLFPQRPVTEGRVAVSTGIMNLFSGAVGGVPMCHGAGGMAAHLAFGARTGGSVVILGGVLLTLALLFSASVDALFQLFPTAVLGVVLFLTGVQLALGSSVLPAARGDRIVVLACAALCMWNVGAGFVVGIALHHMDKRSLLKL</sequence>
<dbReference type="PANTHER" id="PTHR31970:SF9">
    <property type="entry name" value="MOLYBDATE TRANSPORTER 2"/>
    <property type="match status" value="1"/>
</dbReference>
<organism evidence="2 3">
    <name type="scientific">Delftia deserti</name>
    <dbReference type="NCBI Taxonomy" id="1651218"/>
    <lineage>
        <taxon>Bacteria</taxon>
        <taxon>Pseudomonadati</taxon>
        <taxon>Pseudomonadota</taxon>
        <taxon>Betaproteobacteria</taxon>
        <taxon>Burkholderiales</taxon>
        <taxon>Comamonadaceae</taxon>
        <taxon>Delftia</taxon>
    </lineage>
</organism>
<dbReference type="RefSeq" id="WP_380106197.1">
    <property type="nucleotide sequence ID" value="NZ_JBHSIH010000001.1"/>
</dbReference>
<dbReference type="Pfam" id="PF16983">
    <property type="entry name" value="MFS_MOT1"/>
    <property type="match status" value="2"/>
</dbReference>